<dbReference type="Proteomes" id="UP000501568">
    <property type="component" value="Chromosome"/>
</dbReference>
<evidence type="ECO:0000256" key="1">
    <source>
        <dbReference type="SAM" id="MobiDB-lite"/>
    </source>
</evidence>
<evidence type="ECO:0000256" key="2">
    <source>
        <dbReference type="SAM" id="SignalP"/>
    </source>
</evidence>
<dbReference type="KEGG" id="spzr:G5C33_16995"/>
<organism evidence="3 4">
    <name type="scientific">Stakelama tenebrarum</name>
    <dbReference type="NCBI Taxonomy" id="2711215"/>
    <lineage>
        <taxon>Bacteria</taxon>
        <taxon>Pseudomonadati</taxon>
        <taxon>Pseudomonadota</taxon>
        <taxon>Alphaproteobacteria</taxon>
        <taxon>Sphingomonadales</taxon>
        <taxon>Sphingomonadaceae</taxon>
        <taxon>Stakelama</taxon>
    </lineage>
</organism>
<feature type="region of interest" description="Disordered" evidence="1">
    <location>
        <begin position="38"/>
        <end position="59"/>
    </location>
</feature>
<protein>
    <submittedName>
        <fullName evidence="3">Uncharacterized protein</fullName>
    </submittedName>
</protein>
<gene>
    <name evidence="3" type="ORF">G5C33_16995</name>
</gene>
<evidence type="ECO:0000313" key="3">
    <source>
        <dbReference type="EMBL" id="QIG81311.1"/>
    </source>
</evidence>
<feature type="chain" id="PRO_5026146086" evidence="2">
    <location>
        <begin position="21"/>
        <end position="157"/>
    </location>
</feature>
<accession>A0A6G6Y8Y8</accession>
<keyword evidence="4" id="KW-1185">Reference proteome</keyword>
<sequence length="157" mass="16566">MKLRKALLGLVLVPLIAACADQGRDAELEPAENMFAAIPTSEGVPPPASSGEEPPAPSEFELVAVGPGIGCGDAFAIELADGERLLRRDSGLDFLVYRLEQAGKTTVIYEGNAPMSGAIVKHAQRGWPAVVAVHGEQSVADRVMTEGPLLSRCPYEE</sequence>
<name>A0A6G6Y8Y8_9SPHN</name>
<reference evidence="3 4" key="1">
    <citation type="submission" date="2020-02" db="EMBL/GenBank/DDBJ databases">
        <authorList>
            <person name="Zheng R.K."/>
            <person name="Sun C.M."/>
        </authorList>
    </citation>
    <scope>NUCLEOTIDE SEQUENCE [LARGE SCALE GENOMIC DNA]</scope>
    <source>
        <strain evidence="4">zrk23</strain>
    </source>
</reference>
<evidence type="ECO:0000313" key="4">
    <source>
        <dbReference type="Proteomes" id="UP000501568"/>
    </source>
</evidence>
<proteinExistence type="predicted"/>
<feature type="signal peptide" evidence="2">
    <location>
        <begin position="1"/>
        <end position="20"/>
    </location>
</feature>
<dbReference type="AlphaFoldDB" id="A0A6G6Y8Y8"/>
<dbReference type="PROSITE" id="PS51257">
    <property type="entry name" value="PROKAR_LIPOPROTEIN"/>
    <property type="match status" value="1"/>
</dbReference>
<dbReference type="EMBL" id="CP049109">
    <property type="protein sequence ID" value="QIG81311.1"/>
    <property type="molecule type" value="Genomic_DNA"/>
</dbReference>
<dbReference type="RefSeq" id="WP_165328237.1">
    <property type="nucleotide sequence ID" value="NZ_CP049109.1"/>
</dbReference>
<keyword evidence="2" id="KW-0732">Signal</keyword>